<name>A0A067SJU2_GALM3</name>
<evidence type="ECO:0000313" key="2">
    <source>
        <dbReference type="Proteomes" id="UP000027222"/>
    </source>
</evidence>
<dbReference type="EMBL" id="KL142394">
    <property type="protein sequence ID" value="KDR71181.1"/>
    <property type="molecule type" value="Genomic_DNA"/>
</dbReference>
<reference evidence="2" key="1">
    <citation type="journal article" date="2014" name="Proc. Natl. Acad. Sci. U.S.A.">
        <title>Extensive sampling of basidiomycete genomes demonstrates inadequacy of the white-rot/brown-rot paradigm for wood decay fungi.</title>
        <authorList>
            <person name="Riley R."/>
            <person name="Salamov A.A."/>
            <person name="Brown D.W."/>
            <person name="Nagy L.G."/>
            <person name="Floudas D."/>
            <person name="Held B.W."/>
            <person name="Levasseur A."/>
            <person name="Lombard V."/>
            <person name="Morin E."/>
            <person name="Otillar R."/>
            <person name="Lindquist E.A."/>
            <person name="Sun H."/>
            <person name="LaButti K.M."/>
            <person name="Schmutz J."/>
            <person name="Jabbour D."/>
            <person name="Luo H."/>
            <person name="Baker S.E."/>
            <person name="Pisabarro A.G."/>
            <person name="Walton J.D."/>
            <person name="Blanchette R.A."/>
            <person name="Henrissat B."/>
            <person name="Martin F."/>
            <person name="Cullen D."/>
            <person name="Hibbett D.S."/>
            <person name="Grigoriev I.V."/>
        </authorList>
    </citation>
    <scope>NUCLEOTIDE SEQUENCE [LARGE SCALE GENOMIC DNA]</scope>
    <source>
        <strain evidence="2">CBS 339.88</strain>
    </source>
</reference>
<evidence type="ECO:0000313" key="1">
    <source>
        <dbReference type="EMBL" id="KDR71181.1"/>
    </source>
</evidence>
<proteinExistence type="predicted"/>
<keyword evidence="2" id="KW-1185">Reference proteome</keyword>
<dbReference type="Proteomes" id="UP000027222">
    <property type="component" value="Unassembled WGS sequence"/>
</dbReference>
<gene>
    <name evidence="1" type="ORF">GALMADRAFT_144242</name>
</gene>
<accession>A0A067SJU2</accession>
<dbReference type="AlphaFoldDB" id="A0A067SJU2"/>
<sequence>MLSIKAEKEFSRAKKLMGATWASDVTVPGRTFQLSRFLLRGAPANFDFDDKNDEPAGTCNCNDMVAYCHLGMNIVDGAAVLTPPPPPRMESTQMMTLLYCLHPQCQHARMTMPHRLYLQRRRGDMAPSARPLHCSSAEDLFRMMVGSVDGTMNILGKPFAANNIITELY</sequence>
<organism evidence="1 2">
    <name type="scientific">Galerina marginata (strain CBS 339.88)</name>
    <dbReference type="NCBI Taxonomy" id="685588"/>
    <lineage>
        <taxon>Eukaryota</taxon>
        <taxon>Fungi</taxon>
        <taxon>Dikarya</taxon>
        <taxon>Basidiomycota</taxon>
        <taxon>Agaricomycotina</taxon>
        <taxon>Agaricomycetes</taxon>
        <taxon>Agaricomycetidae</taxon>
        <taxon>Agaricales</taxon>
        <taxon>Agaricineae</taxon>
        <taxon>Strophariaceae</taxon>
        <taxon>Galerina</taxon>
    </lineage>
</organism>
<protein>
    <submittedName>
        <fullName evidence="1">Uncharacterized protein</fullName>
    </submittedName>
</protein>
<dbReference type="HOGENOM" id="CLU_1578630_0_0_1"/>